<name>A0A3S0A3C1_9BACL</name>
<sequence length="108" mass="12817">MKNSGKFAWTWTIKEEALDEYVRMHLEPWPEIMEEHSKAGIRDYSIFQNGNQFFYVFHCDDLDKAFAYLAESEACNRWNAITSKMVVGSFDFREAVPITPMREVFYLE</sequence>
<dbReference type="Proteomes" id="UP000276128">
    <property type="component" value="Unassembled WGS sequence"/>
</dbReference>
<dbReference type="InterPro" id="IPR011008">
    <property type="entry name" value="Dimeric_a/b-barrel"/>
</dbReference>
<accession>A0A3S0A3C1</accession>
<keyword evidence="2" id="KW-1185">Reference proteome</keyword>
<comment type="caution">
    <text evidence="1">The sequence shown here is derived from an EMBL/GenBank/DDBJ whole genome shotgun (WGS) entry which is preliminary data.</text>
</comment>
<dbReference type="SUPFAM" id="SSF54909">
    <property type="entry name" value="Dimeric alpha+beta barrel"/>
    <property type="match status" value="1"/>
</dbReference>
<keyword evidence="1" id="KW-0413">Isomerase</keyword>
<protein>
    <submittedName>
        <fullName evidence="1">L-rhamnose mutarotase</fullName>
        <ecNumber evidence="1">5.1.3.32</ecNumber>
    </submittedName>
</protein>
<dbReference type="Gene3D" id="3.30.70.100">
    <property type="match status" value="1"/>
</dbReference>
<dbReference type="RefSeq" id="WP_126142446.1">
    <property type="nucleotide sequence ID" value="NZ_RXHU01000049.1"/>
</dbReference>
<dbReference type="PANTHER" id="PTHR34389:SF2">
    <property type="entry name" value="L-RHAMNOSE MUTAROTASE"/>
    <property type="match status" value="1"/>
</dbReference>
<dbReference type="GO" id="GO:0062192">
    <property type="term" value="F:L-rhamnose mutarotase activity"/>
    <property type="evidence" value="ECO:0007669"/>
    <property type="project" value="UniProtKB-EC"/>
</dbReference>
<proteinExistence type="predicted"/>
<dbReference type="AlphaFoldDB" id="A0A3S0A3C1"/>
<organism evidence="1 2">
    <name type="scientific">Paenibacillus whitsoniae</name>
    <dbReference type="NCBI Taxonomy" id="2496558"/>
    <lineage>
        <taxon>Bacteria</taxon>
        <taxon>Bacillati</taxon>
        <taxon>Bacillota</taxon>
        <taxon>Bacilli</taxon>
        <taxon>Bacillales</taxon>
        <taxon>Paenibacillaceae</taxon>
        <taxon>Paenibacillus</taxon>
    </lineage>
</organism>
<dbReference type="PANTHER" id="PTHR34389">
    <property type="entry name" value="L-RHAMNOSE MUTAROTASE"/>
    <property type="match status" value="1"/>
</dbReference>
<evidence type="ECO:0000313" key="1">
    <source>
        <dbReference type="EMBL" id="RTE08547.1"/>
    </source>
</evidence>
<reference evidence="1 2" key="1">
    <citation type="submission" date="2018-12" db="EMBL/GenBank/DDBJ databases">
        <title>Bacillus ochoae sp. nov., Paenibacillus whitsoniae sp. nov., Paenibacillus spiritus sp. nov. Isolated from the Mars Exploration Rover during spacecraft assembly.</title>
        <authorList>
            <person name="Seuylemezian A."/>
            <person name="Vaishampayan P."/>
        </authorList>
    </citation>
    <scope>NUCLEOTIDE SEQUENCE [LARGE SCALE GENOMIC DNA]</scope>
    <source>
        <strain evidence="1 2">MER 54</strain>
    </source>
</reference>
<evidence type="ECO:0000313" key="2">
    <source>
        <dbReference type="Proteomes" id="UP000276128"/>
    </source>
</evidence>
<dbReference type="EMBL" id="RXHU01000049">
    <property type="protein sequence ID" value="RTE08547.1"/>
    <property type="molecule type" value="Genomic_DNA"/>
</dbReference>
<dbReference type="InterPro" id="IPR008000">
    <property type="entry name" value="Rham/fucose_mutarotase"/>
</dbReference>
<dbReference type="GO" id="GO:0019301">
    <property type="term" value="P:rhamnose catabolic process"/>
    <property type="evidence" value="ECO:0007669"/>
    <property type="project" value="TreeGrafter"/>
</dbReference>
<dbReference type="EC" id="5.1.3.32" evidence="1"/>
<dbReference type="Pfam" id="PF05336">
    <property type="entry name" value="rhaM"/>
    <property type="match status" value="1"/>
</dbReference>
<gene>
    <name evidence="1" type="ORF">EJQ19_17090</name>
</gene>
<dbReference type="OrthoDB" id="9799608at2"/>